<evidence type="ECO:0000313" key="12">
    <source>
        <dbReference type="Proteomes" id="UP000002279"/>
    </source>
</evidence>
<keyword evidence="3" id="KW-0963">Cytoplasm</keyword>
<feature type="compositionally biased region" description="Basic and acidic residues" evidence="9">
    <location>
        <begin position="199"/>
        <end position="216"/>
    </location>
</feature>
<dbReference type="OrthoDB" id="9989817at2759"/>
<dbReference type="OMA" id="MCMSLYA"/>
<dbReference type="GO" id="GO:0070266">
    <property type="term" value="P:necroptotic process"/>
    <property type="evidence" value="ECO:0007669"/>
    <property type="project" value="Ensembl"/>
</dbReference>
<comment type="subunit">
    <text evidence="7">Interacts (via the PIM motif) with RNF31/HOIP (via the PUB domain); the interaction is direct. Interacts (via the PUB domain) with CYLD; the interaction is direct.</text>
</comment>
<dbReference type="GO" id="GO:0007283">
    <property type="term" value="P:spermatogenesis"/>
    <property type="evidence" value="ECO:0007669"/>
    <property type="project" value="Ensembl"/>
</dbReference>
<dbReference type="AlphaFoldDB" id="A0A6I8ND12"/>
<dbReference type="InterPro" id="IPR048839">
    <property type="entry name" value="SPATA2_PUB-like"/>
</dbReference>
<organism evidence="11 12">
    <name type="scientific">Ornithorhynchus anatinus</name>
    <name type="common">Duckbill platypus</name>
    <dbReference type="NCBI Taxonomy" id="9258"/>
    <lineage>
        <taxon>Eukaryota</taxon>
        <taxon>Metazoa</taxon>
        <taxon>Chordata</taxon>
        <taxon>Craniata</taxon>
        <taxon>Vertebrata</taxon>
        <taxon>Euteleostomi</taxon>
        <taxon>Mammalia</taxon>
        <taxon>Monotremata</taxon>
        <taxon>Ornithorhynchidae</taxon>
        <taxon>Ornithorhynchus</taxon>
    </lineage>
</organism>
<dbReference type="Bgee" id="ENSOANG00000046379">
    <property type="expression patterns" value="Expressed in cerebellum and 7 other cell types or tissues"/>
</dbReference>
<dbReference type="Pfam" id="PF21388">
    <property type="entry name" value="SPATA2_PUB-like"/>
    <property type="match status" value="1"/>
</dbReference>
<dbReference type="GO" id="GO:0030159">
    <property type="term" value="F:signaling receptor complex adaptor activity"/>
    <property type="evidence" value="ECO:0000318"/>
    <property type="project" value="GO_Central"/>
</dbReference>
<evidence type="ECO:0000256" key="5">
    <source>
        <dbReference type="ARBA" id="ARBA00038142"/>
    </source>
</evidence>
<evidence type="ECO:0000256" key="2">
    <source>
        <dbReference type="ARBA" id="ARBA00004496"/>
    </source>
</evidence>
<dbReference type="GO" id="GO:0050727">
    <property type="term" value="P:regulation of inflammatory response"/>
    <property type="evidence" value="ECO:0000318"/>
    <property type="project" value="GO_Central"/>
</dbReference>
<protein>
    <recommendedName>
        <fullName evidence="8">Spermatogenesis-associated protein 2</fullName>
    </recommendedName>
</protein>
<dbReference type="GO" id="GO:0001650">
    <property type="term" value="C:fibrillar center"/>
    <property type="evidence" value="ECO:0007669"/>
    <property type="project" value="Ensembl"/>
</dbReference>
<keyword evidence="4" id="KW-0539">Nucleus</keyword>
<dbReference type="KEGG" id="oaa:114813767"/>
<dbReference type="GO" id="GO:1990381">
    <property type="term" value="F:ubiquitin-specific protease binding"/>
    <property type="evidence" value="ECO:0007669"/>
    <property type="project" value="Ensembl"/>
</dbReference>
<dbReference type="FunFam" id="1.20.58.2190:FF:000002">
    <property type="entry name" value="spermatogenesis-associated protein 2"/>
    <property type="match status" value="1"/>
</dbReference>
<keyword evidence="12" id="KW-1185">Reference proteome</keyword>
<reference evidence="11" key="1">
    <citation type="submission" date="2025-08" db="UniProtKB">
        <authorList>
            <consortium name="Ensembl"/>
        </authorList>
    </citation>
    <scope>IDENTIFICATION</scope>
    <source>
        <strain evidence="11">Glennie</strain>
    </source>
</reference>
<accession>A0A6I8ND12</accession>
<dbReference type="FunCoup" id="A0A6I8ND12">
    <property type="interactions" value="2032"/>
</dbReference>
<name>A0A6I8ND12_ORNAN</name>
<evidence type="ECO:0000256" key="9">
    <source>
        <dbReference type="SAM" id="MobiDB-lite"/>
    </source>
</evidence>
<dbReference type="CTD" id="9825"/>
<dbReference type="GO" id="GO:1990108">
    <property type="term" value="P:protein linear deubiquitination"/>
    <property type="evidence" value="ECO:0007669"/>
    <property type="project" value="Ensembl"/>
</dbReference>
<reference evidence="11" key="2">
    <citation type="submission" date="2025-09" db="UniProtKB">
        <authorList>
            <consortium name="Ensembl"/>
        </authorList>
    </citation>
    <scope>IDENTIFICATION</scope>
    <source>
        <strain evidence="11">Glennie</strain>
    </source>
</reference>
<evidence type="ECO:0000256" key="1">
    <source>
        <dbReference type="ARBA" id="ARBA00004123"/>
    </source>
</evidence>
<comment type="subcellular location">
    <subcellularLocation>
        <location evidence="2">Cytoplasm</location>
    </subcellularLocation>
    <subcellularLocation>
        <location evidence="1">Nucleus</location>
    </subcellularLocation>
</comment>
<dbReference type="GO" id="GO:0005654">
    <property type="term" value="C:nucleoplasm"/>
    <property type="evidence" value="ECO:0007669"/>
    <property type="project" value="Ensembl"/>
</dbReference>
<feature type="compositionally biased region" description="Low complexity" evidence="9">
    <location>
        <begin position="278"/>
        <end position="287"/>
    </location>
</feature>
<feature type="region of interest" description="Disordered" evidence="9">
    <location>
        <begin position="245"/>
        <end position="351"/>
    </location>
</feature>
<evidence type="ECO:0000256" key="4">
    <source>
        <dbReference type="ARBA" id="ARBA00023242"/>
    </source>
</evidence>
<evidence type="ECO:0000313" key="11">
    <source>
        <dbReference type="Ensembl" id="ENSOANP00000038681.1"/>
    </source>
</evidence>
<dbReference type="GO" id="GO:0060544">
    <property type="term" value="P:regulation of necroptotic process"/>
    <property type="evidence" value="ECO:0000318"/>
    <property type="project" value="GO_Central"/>
</dbReference>
<dbReference type="PANTHER" id="PTHR15326:SF8">
    <property type="entry name" value="SPERMATOGENESIS-ASSOCIATED PROTEIN 2"/>
    <property type="match status" value="1"/>
</dbReference>
<feature type="region of interest" description="Disordered" evidence="9">
    <location>
        <begin position="380"/>
        <end position="412"/>
    </location>
</feature>
<feature type="domain" description="Spermatogenesis-associated protein 2 PUB-like" evidence="10">
    <location>
        <begin position="9"/>
        <end position="204"/>
    </location>
</feature>
<evidence type="ECO:0000256" key="6">
    <source>
        <dbReference type="ARBA" id="ARBA00056625"/>
    </source>
</evidence>
<dbReference type="Gene3D" id="1.20.58.2190">
    <property type="match status" value="1"/>
</dbReference>
<dbReference type="Proteomes" id="UP000002279">
    <property type="component" value="Unplaced"/>
</dbReference>
<proteinExistence type="inferred from homology"/>
<dbReference type="GO" id="GO:0044877">
    <property type="term" value="F:protein-containing complex binding"/>
    <property type="evidence" value="ECO:0007669"/>
    <property type="project" value="Ensembl"/>
</dbReference>
<comment type="function">
    <text evidence="6">Bridging factor that mediates the recruitment of CYLD to the LUBAC complex, thereby regulating TNF-alpha-induced necroptosis. Acts as a direct binding intermediate that bridges RNF31/HOIP, the catalytic subunit of the LUBAC complex, and the deubiquitinase (CYLD), thereby recruiting CYLD to the TNF-R1 signaling complex (TNF-RSC). Required to activate the 'Met-1'- (linear) and 'Lys-63'-linked deubiquitinase activities of CYLD. Controls the kinase activity of RIPK1 and TNF-alpha-induced necroptosis by promoting 'Met-1'-linked deubiquitination of RIPK1 by CYLD.</text>
</comment>
<feature type="compositionally biased region" description="Pro residues" evidence="9">
    <location>
        <begin position="304"/>
        <end position="316"/>
    </location>
</feature>
<dbReference type="GO" id="GO:0010803">
    <property type="term" value="P:regulation of tumor necrosis factor-mediated signaling pathway"/>
    <property type="evidence" value="ECO:0000318"/>
    <property type="project" value="GO_Central"/>
</dbReference>
<dbReference type="GO" id="GO:0070536">
    <property type="term" value="P:protein K63-linked deubiquitination"/>
    <property type="evidence" value="ECO:0007669"/>
    <property type="project" value="Ensembl"/>
</dbReference>
<evidence type="ECO:0000256" key="3">
    <source>
        <dbReference type="ARBA" id="ARBA00022490"/>
    </source>
</evidence>
<dbReference type="PANTHER" id="PTHR15326">
    <property type="entry name" value="SPERMATOGENESIS-ASSOCIATED PROTEIN 2/TAMOZHENNIC"/>
    <property type="match status" value="1"/>
</dbReference>
<comment type="similarity">
    <text evidence="5">Belongs to the SPATA2 family.</text>
</comment>
<evidence type="ECO:0000259" key="10">
    <source>
        <dbReference type="Pfam" id="PF21388"/>
    </source>
</evidence>
<evidence type="ECO:0000256" key="7">
    <source>
        <dbReference type="ARBA" id="ARBA00063825"/>
    </source>
</evidence>
<dbReference type="GO" id="GO:0005737">
    <property type="term" value="C:cytoplasm"/>
    <property type="evidence" value="ECO:0000318"/>
    <property type="project" value="GO_Central"/>
</dbReference>
<dbReference type="InParanoid" id="A0A6I8ND12"/>
<dbReference type="GeneTree" id="ENSGT00530000063956"/>
<sequence length="477" mass="51770">MEARYKDDLFRKYVQFHEARADGADPGGRRRGASGDEGLRGAASALLSLQQVEPPARFRLLQFYEVAEGSLRGLRSSNLRALRGAFGLLETLGINLFLYPWKKEFRSIKTYTGPFVYHIKSTLPEEAVRGILSSLGYVPELGTAYRLRDLVETLRVQMVSFELFLAKVECEQLLEIHSQVKEKGYSELDVVAERKRSKEDVRGCSDAMRRRAEGRETPSAASAARVVLQKSASERAAKDYFKPRVGKASKSVDAYDGGPWEARKAPPPGWPGPREEPAPAGDPEAQPGRPPPSLAAGPGRPDEPAPAPCRPGPPPPEEPDLYTAPDPRGAPGFRRQDALKPDIWLPANEPGPVYRPKRGPAACQACGLPGPGPCPRCDGAALKANGGAGRPRPAPRDKPPPAPGPARPRPVGSSSRCSFCNRPGAANTCTFCSKVSCDACLGAYHYDPCCRKSALHRFLPSHQLGAKSVQLSHLVYR</sequence>
<dbReference type="GO" id="GO:0072520">
    <property type="term" value="P:seminiferous tubule development"/>
    <property type="evidence" value="ECO:0007669"/>
    <property type="project" value="Ensembl"/>
</dbReference>
<evidence type="ECO:0000256" key="8">
    <source>
        <dbReference type="ARBA" id="ARBA00071327"/>
    </source>
</evidence>
<gene>
    <name evidence="11" type="primary">SPATA2</name>
</gene>
<dbReference type="RefSeq" id="XP_028926473.1">
    <property type="nucleotide sequence ID" value="XM_029070640.2"/>
</dbReference>
<dbReference type="Ensembl" id="ENSOANT00000069259.1">
    <property type="protein sequence ID" value="ENSOANP00000038681.1"/>
    <property type="gene ID" value="ENSOANG00000046379.1"/>
</dbReference>
<dbReference type="GeneID" id="114813767"/>
<feature type="region of interest" description="Disordered" evidence="9">
    <location>
        <begin position="199"/>
        <end position="225"/>
    </location>
</feature>